<feature type="domain" description="HTH iclR-type" evidence="4">
    <location>
        <begin position="14"/>
        <end position="74"/>
    </location>
</feature>
<evidence type="ECO:0000256" key="2">
    <source>
        <dbReference type="ARBA" id="ARBA00023125"/>
    </source>
</evidence>
<keyword evidence="2" id="KW-0238">DNA-binding</keyword>
<dbReference type="PROSITE" id="PS51077">
    <property type="entry name" value="HTH_ICLR"/>
    <property type="match status" value="1"/>
</dbReference>
<reference evidence="6 7" key="1">
    <citation type="submission" date="2020-12" db="EMBL/GenBank/DDBJ databases">
        <title>Microbacterium sp. HY060.</title>
        <authorList>
            <person name="Zhou J."/>
        </authorList>
    </citation>
    <scope>NUCLEOTIDE SEQUENCE [LARGE SCALE GENOMIC DNA]</scope>
    <source>
        <strain evidence="6 7">HY60</strain>
    </source>
</reference>
<dbReference type="PANTHER" id="PTHR30136:SF24">
    <property type="entry name" value="HTH-TYPE TRANSCRIPTIONAL REPRESSOR ALLR"/>
    <property type="match status" value="1"/>
</dbReference>
<evidence type="ECO:0000259" key="5">
    <source>
        <dbReference type="PROSITE" id="PS51078"/>
    </source>
</evidence>
<keyword evidence="7" id="KW-1185">Reference proteome</keyword>
<evidence type="ECO:0000313" key="7">
    <source>
        <dbReference type="Proteomes" id="UP000662814"/>
    </source>
</evidence>
<dbReference type="PROSITE" id="PS51078">
    <property type="entry name" value="ICLR_ED"/>
    <property type="match status" value="1"/>
</dbReference>
<dbReference type="InterPro" id="IPR036390">
    <property type="entry name" value="WH_DNA-bd_sf"/>
</dbReference>
<dbReference type="SUPFAM" id="SSF46785">
    <property type="entry name" value="Winged helix' DNA-binding domain"/>
    <property type="match status" value="1"/>
</dbReference>
<keyword evidence="3" id="KW-0804">Transcription</keyword>
<dbReference type="RefSeq" id="WP_166984963.1">
    <property type="nucleotide sequence ID" value="NZ_CP061169.1"/>
</dbReference>
<organism evidence="6 7">
    <name type="scientific">Paramicrobacterium chengjingii</name>
    <dbReference type="NCBI Taxonomy" id="2769067"/>
    <lineage>
        <taxon>Bacteria</taxon>
        <taxon>Bacillati</taxon>
        <taxon>Actinomycetota</taxon>
        <taxon>Actinomycetes</taxon>
        <taxon>Micrococcales</taxon>
        <taxon>Microbacteriaceae</taxon>
        <taxon>Paramicrobacterium</taxon>
    </lineage>
</organism>
<dbReference type="InterPro" id="IPR029016">
    <property type="entry name" value="GAF-like_dom_sf"/>
</dbReference>
<dbReference type="InterPro" id="IPR014757">
    <property type="entry name" value="Tscrpt_reg_IclR_C"/>
</dbReference>
<sequence length="267" mass="29431">MTEKKVYRRPTYAITSVDHALRLIQIIRDTGDLRVSDAAAELGIATSTAHRLLAMLVYRGFAVQDDTRAYAPGPALGVAPSKAPWTRVLRDLLYPHVELLADRLNETVSLMFRVGGKVRLLTSVEAANVLRVGDRTGVVLNARDASGGKALLAEVDRASVERLYRSRSAELAGEYLADREFARILRELDDVRTRGFALNNEETEPGVCAIGASLRDVRGRPVAAFSVAVPATRRGLLRESKVIAFVREARSDMEVELRTNDFDATIR</sequence>
<dbReference type="Gene3D" id="1.10.10.10">
    <property type="entry name" value="Winged helix-like DNA-binding domain superfamily/Winged helix DNA-binding domain"/>
    <property type="match status" value="1"/>
</dbReference>
<protein>
    <submittedName>
        <fullName evidence="6">Helix-turn-helix domain-containing protein</fullName>
    </submittedName>
</protein>
<dbReference type="SUPFAM" id="SSF55781">
    <property type="entry name" value="GAF domain-like"/>
    <property type="match status" value="1"/>
</dbReference>
<dbReference type="InterPro" id="IPR005471">
    <property type="entry name" value="Tscrpt_reg_IclR_N"/>
</dbReference>
<evidence type="ECO:0000313" key="6">
    <source>
        <dbReference type="EMBL" id="QPZ38993.1"/>
    </source>
</evidence>
<dbReference type="SMART" id="SM00346">
    <property type="entry name" value="HTH_ICLR"/>
    <property type="match status" value="1"/>
</dbReference>
<dbReference type="InterPro" id="IPR050707">
    <property type="entry name" value="HTH_MetabolicPath_Reg"/>
</dbReference>
<dbReference type="Proteomes" id="UP000662814">
    <property type="component" value="Chromosome"/>
</dbReference>
<accession>A0ABX6YJL1</accession>
<proteinExistence type="predicted"/>
<name>A0ABX6YJL1_9MICO</name>
<feature type="domain" description="IclR-ED" evidence="5">
    <location>
        <begin position="75"/>
        <end position="259"/>
    </location>
</feature>
<dbReference type="InterPro" id="IPR036388">
    <property type="entry name" value="WH-like_DNA-bd_sf"/>
</dbReference>
<evidence type="ECO:0000259" key="4">
    <source>
        <dbReference type="PROSITE" id="PS51077"/>
    </source>
</evidence>
<evidence type="ECO:0000256" key="3">
    <source>
        <dbReference type="ARBA" id="ARBA00023163"/>
    </source>
</evidence>
<dbReference type="PANTHER" id="PTHR30136">
    <property type="entry name" value="HELIX-TURN-HELIX TRANSCRIPTIONAL REGULATOR, ICLR FAMILY"/>
    <property type="match status" value="1"/>
</dbReference>
<dbReference type="EMBL" id="CP061169">
    <property type="protein sequence ID" value="QPZ38993.1"/>
    <property type="molecule type" value="Genomic_DNA"/>
</dbReference>
<dbReference type="Pfam" id="PF09339">
    <property type="entry name" value="HTH_IclR"/>
    <property type="match status" value="1"/>
</dbReference>
<dbReference type="Pfam" id="PF01614">
    <property type="entry name" value="IclR_C"/>
    <property type="match status" value="1"/>
</dbReference>
<gene>
    <name evidence="6" type="ORF">HCR76_02520</name>
</gene>
<keyword evidence="1" id="KW-0805">Transcription regulation</keyword>
<evidence type="ECO:0000256" key="1">
    <source>
        <dbReference type="ARBA" id="ARBA00023015"/>
    </source>
</evidence>
<dbReference type="Gene3D" id="3.30.450.40">
    <property type="match status" value="1"/>
</dbReference>